<feature type="compositionally biased region" description="Low complexity" evidence="1">
    <location>
        <begin position="198"/>
        <end position="210"/>
    </location>
</feature>
<evidence type="ECO:0000259" key="2">
    <source>
        <dbReference type="PROSITE" id="PS50200"/>
    </source>
</evidence>
<evidence type="ECO:0000313" key="4">
    <source>
        <dbReference type="Proteomes" id="UP000001640"/>
    </source>
</evidence>
<sequence length="382" mass="42740">MSNVSSRISGISLIEQYNESQLMSETDSTSSTPLKQENYEHWSVQEVVTWCSMELSLAESDSLCQQLKINSISGDVLSELTMNDCKELCSNDLKRAIKLKIALNKLISDQDSNKADFSKKSTDDSQLFEERQEKSLIILKDLYSTVSQKLQEFQIQYSALRTDILEMVKTVNSTDSSTLLAQQQQQQIFPQTLTHRPSTASVSSQSPSMSAGDSAATSPTYSVSTVQRSNSNRYISKPEMVRSVSTSSSVNNMMGSVVSTPGTTAEPLKQLRASKEDSCERILKNAMKRHNLNDKDWKQYVLVICYGDQERILELNEKPVLIFKNLKQQGLHPAIMLRRRGDFEELSLGNVNDNDNGDGTFIPSHNESLNRPNDDVTPGGRL</sequence>
<dbReference type="GO" id="GO:0005737">
    <property type="term" value="C:cytoplasm"/>
    <property type="evidence" value="ECO:0007669"/>
    <property type="project" value="EnsemblFungi"/>
</dbReference>
<dbReference type="InParanoid" id="G0VAU1"/>
<dbReference type="Pfam" id="PF09235">
    <property type="entry name" value="SAM_Ste50p"/>
    <property type="match status" value="1"/>
</dbReference>
<dbReference type="HOGENOM" id="CLU_051042_0_0_1"/>
<feature type="domain" description="Ras-associating" evidence="2">
    <location>
        <begin position="269"/>
        <end position="342"/>
    </location>
</feature>
<dbReference type="PROSITE" id="PS50200">
    <property type="entry name" value="RA"/>
    <property type="match status" value="1"/>
</dbReference>
<proteinExistence type="predicted"/>
<reference evidence="3 4" key="1">
    <citation type="journal article" date="2011" name="Proc. Natl. Acad. Sci. U.S.A.">
        <title>Evolutionary erosion of yeast sex chromosomes by mating-type switching accidents.</title>
        <authorList>
            <person name="Gordon J.L."/>
            <person name="Armisen D."/>
            <person name="Proux-Wera E."/>
            <person name="Oheigeartaigh S.S."/>
            <person name="Byrne K.P."/>
            <person name="Wolfe K.H."/>
        </authorList>
    </citation>
    <scope>NUCLEOTIDE SEQUENCE [LARGE SCALE GENOMIC DNA]</scope>
    <source>
        <strain evidence="4">ATCC 76901 / BCRC 22586 / CBS 4309 / NBRC 1992 / NRRL Y-12630</strain>
    </source>
</reference>
<dbReference type="InterPro" id="IPR013761">
    <property type="entry name" value="SAM/pointed_sf"/>
</dbReference>
<dbReference type="RefSeq" id="XP_003675338.1">
    <property type="nucleotide sequence ID" value="XM_003675290.1"/>
</dbReference>
<name>G0VAU1_NAUCA</name>
<dbReference type="Gene3D" id="3.10.20.90">
    <property type="entry name" value="Phosphatidylinositol 3-kinase Catalytic Subunit, Chain A, domain 1"/>
    <property type="match status" value="1"/>
</dbReference>
<dbReference type="eggNOG" id="ENOG502RXZB">
    <property type="taxonomic scope" value="Eukaryota"/>
</dbReference>
<dbReference type="GO" id="GO:0000750">
    <property type="term" value="P:pheromone-dependent signal transduction involved in conjugation with cellular fusion"/>
    <property type="evidence" value="ECO:0007669"/>
    <property type="project" value="EnsemblFungi"/>
</dbReference>
<gene>
    <name evidence="3" type="primary">NCAS0B08840</name>
    <name evidence="3" type="ordered locus">NCAS_0B08840</name>
</gene>
<organism evidence="3 4">
    <name type="scientific">Naumovozyma castellii</name>
    <name type="common">Yeast</name>
    <name type="synonym">Saccharomyces castellii</name>
    <dbReference type="NCBI Taxonomy" id="27288"/>
    <lineage>
        <taxon>Eukaryota</taxon>
        <taxon>Fungi</taxon>
        <taxon>Dikarya</taxon>
        <taxon>Ascomycota</taxon>
        <taxon>Saccharomycotina</taxon>
        <taxon>Saccharomycetes</taxon>
        <taxon>Saccharomycetales</taxon>
        <taxon>Saccharomycetaceae</taxon>
        <taxon>Naumovozyma</taxon>
    </lineage>
</organism>
<dbReference type="InterPro" id="IPR029071">
    <property type="entry name" value="Ubiquitin-like_domsf"/>
</dbReference>
<dbReference type="GO" id="GO:0001402">
    <property type="term" value="P:signal transduction involved in filamentous growth"/>
    <property type="evidence" value="ECO:0007669"/>
    <property type="project" value="EnsemblFungi"/>
</dbReference>
<feature type="region of interest" description="Disordered" evidence="1">
    <location>
        <begin position="192"/>
        <end position="229"/>
    </location>
</feature>
<dbReference type="InterPro" id="IPR015316">
    <property type="entry name" value="SAM_Ste50"/>
</dbReference>
<dbReference type="SUPFAM" id="SSF47769">
    <property type="entry name" value="SAM/Pointed domain"/>
    <property type="match status" value="1"/>
</dbReference>
<dbReference type="KEGG" id="ncs:NCAS_0B08840"/>
<reference key="2">
    <citation type="submission" date="2011-08" db="EMBL/GenBank/DDBJ databases">
        <title>Genome sequence of Naumovozyma castellii.</title>
        <authorList>
            <person name="Gordon J.L."/>
            <person name="Armisen D."/>
            <person name="Proux-Wera E."/>
            <person name="OhEigeartaigh S.S."/>
            <person name="Byrne K.P."/>
            <person name="Wolfe K.H."/>
        </authorList>
    </citation>
    <scope>NUCLEOTIDE SEQUENCE</scope>
    <source>
        <strain>Type strain:CBS 4309</strain>
    </source>
</reference>
<keyword evidence="4" id="KW-1185">Reference proteome</keyword>
<dbReference type="GO" id="GO:0030010">
    <property type="term" value="P:establishment of cell polarity"/>
    <property type="evidence" value="ECO:0007669"/>
    <property type="project" value="EnsemblFungi"/>
</dbReference>
<dbReference type="AlphaFoldDB" id="G0VAU1"/>
<feature type="compositionally biased region" description="Low complexity" evidence="1">
    <location>
        <begin position="349"/>
        <end position="359"/>
    </location>
</feature>
<dbReference type="GO" id="GO:0019887">
    <property type="term" value="F:protein kinase regulator activity"/>
    <property type="evidence" value="ECO:0007669"/>
    <property type="project" value="EnsemblFungi"/>
</dbReference>
<dbReference type="Gene3D" id="1.10.150.50">
    <property type="entry name" value="Transcription Factor, Ets-1"/>
    <property type="match status" value="1"/>
</dbReference>
<protein>
    <recommendedName>
        <fullName evidence="2">Ras-associating domain-containing protein</fullName>
    </recommendedName>
</protein>
<dbReference type="Pfam" id="PF00788">
    <property type="entry name" value="RA"/>
    <property type="match status" value="1"/>
</dbReference>
<evidence type="ECO:0000313" key="3">
    <source>
        <dbReference type="EMBL" id="CCC68968.1"/>
    </source>
</evidence>
<feature type="compositionally biased region" description="Polar residues" evidence="1">
    <location>
        <begin position="215"/>
        <end position="229"/>
    </location>
</feature>
<dbReference type="SMART" id="SM00314">
    <property type="entry name" value="RA"/>
    <property type="match status" value="1"/>
</dbReference>
<dbReference type="STRING" id="1064592.G0VAU1"/>
<dbReference type="OMA" id="QDWRQYV"/>
<dbReference type="OrthoDB" id="445896at2759"/>
<dbReference type="SUPFAM" id="SSF54236">
    <property type="entry name" value="Ubiquitin-like"/>
    <property type="match status" value="1"/>
</dbReference>
<evidence type="ECO:0000256" key="1">
    <source>
        <dbReference type="SAM" id="MobiDB-lite"/>
    </source>
</evidence>
<dbReference type="GO" id="GO:0007232">
    <property type="term" value="P:osmosensory signaling pathway via Sho1 osmosensor"/>
    <property type="evidence" value="ECO:0007669"/>
    <property type="project" value="EnsemblFungi"/>
</dbReference>
<dbReference type="FunCoup" id="G0VAU1">
    <property type="interactions" value="138"/>
</dbReference>
<dbReference type="EMBL" id="HE576753">
    <property type="protein sequence ID" value="CCC68968.1"/>
    <property type="molecule type" value="Genomic_DNA"/>
</dbReference>
<dbReference type="CDD" id="cd01786">
    <property type="entry name" value="RA_STE50"/>
    <property type="match status" value="1"/>
</dbReference>
<dbReference type="GO" id="GO:0032093">
    <property type="term" value="F:SAM domain binding"/>
    <property type="evidence" value="ECO:0007669"/>
    <property type="project" value="EnsemblFungi"/>
</dbReference>
<feature type="region of interest" description="Disordered" evidence="1">
    <location>
        <begin position="348"/>
        <end position="382"/>
    </location>
</feature>
<dbReference type="Proteomes" id="UP000001640">
    <property type="component" value="Chromosome 2"/>
</dbReference>
<dbReference type="InterPro" id="IPR000159">
    <property type="entry name" value="RA_dom"/>
</dbReference>
<dbReference type="GeneID" id="96902524"/>
<accession>G0VAU1</accession>
<dbReference type="GO" id="GO:0038066">
    <property type="term" value="P:p38MAPK cascade"/>
    <property type="evidence" value="ECO:0007669"/>
    <property type="project" value="EnsemblFungi"/>
</dbReference>